<dbReference type="EMBL" id="JAAIUW010000006">
    <property type="protein sequence ID" value="KAF7825317.1"/>
    <property type="molecule type" value="Genomic_DNA"/>
</dbReference>
<dbReference type="Proteomes" id="UP000634136">
    <property type="component" value="Unassembled WGS sequence"/>
</dbReference>
<sequence length="46" mass="5229">MGREVKITNKWEEKTPAEEEKRSSGGEDTSVSTSRGREAQAFDEQR</sequence>
<dbReference type="AlphaFoldDB" id="A0A834TPB6"/>
<accession>A0A834TPB6</accession>
<evidence type="ECO:0000313" key="2">
    <source>
        <dbReference type="EMBL" id="KAF7825317.1"/>
    </source>
</evidence>
<reference evidence="2" key="1">
    <citation type="submission" date="2020-09" db="EMBL/GenBank/DDBJ databases">
        <title>Genome-Enabled Discovery of Anthraquinone Biosynthesis in Senna tora.</title>
        <authorList>
            <person name="Kang S.-H."/>
            <person name="Pandey R.P."/>
            <person name="Lee C.-M."/>
            <person name="Sim J.-S."/>
            <person name="Jeong J.-T."/>
            <person name="Choi B.-S."/>
            <person name="Jung M."/>
            <person name="Ginzburg D."/>
            <person name="Zhao K."/>
            <person name="Won S.Y."/>
            <person name="Oh T.-J."/>
            <person name="Yu Y."/>
            <person name="Kim N.-H."/>
            <person name="Lee O.R."/>
            <person name="Lee T.-H."/>
            <person name="Bashyal P."/>
            <person name="Kim T.-S."/>
            <person name="Lee W.-H."/>
            <person name="Kawkins C."/>
            <person name="Kim C.-K."/>
            <person name="Kim J.S."/>
            <person name="Ahn B.O."/>
            <person name="Rhee S.Y."/>
            <person name="Sohng J.K."/>
        </authorList>
    </citation>
    <scope>NUCLEOTIDE SEQUENCE</scope>
    <source>
        <tissue evidence="2">Leaf</tissue>
    </source>
</reference>
<evidence type="ECO:0000313" key="3">
    <source>
        <dbReference type="Proteomes" id="UP000634136"/>
    </source>
</evidence>
<feature type="compositionally biased region" description="Basic and acidic residues" evidence="1">
    <location>
        <begin position="1"/>
        <end position="25"/>
    </location>
</feature>
<proteinExistence type="predicted"/>
<comment type="caution">
    <text evidence="2">The sequence shown here is derived from an EMBL/GenBank/DDBJ whole genome shotgun (WGS) entry which is preliminary data.</text>
</comment>
<feature type="compositionally biased region" description="Basic and acidic residues" evidence="1">
    <location>
        <begin position="35"/>
        <end position="46"/>
    </location>
</feature>
<protein>
    <submittedName>
        <fullName evidence="2">Uncharacterized protein</fullName>
    </submittedName>
</protein>
<gene>
    <name evidence="2" type="ORF">G2W53_016481</name>
</gene>
<organism evidence="2 3">
    <name type="scientific">Senna tora</name>
    <dbReference type="NCBI Taxonomy" id="362788"/>
    <lineage>
        <taxon>Eukaryota</taxon>
        <taxon>Viridiplantae</taxon>
        <taxon>Streptophyta</taxon>
        <taxon>Embryophyta</taxon>
        <taxon>Tracheophyta</taxon>
        <taxon>Spermatophyta</taxon>
        <taxon>Magnoliopsida</taxon>
        <taxon>eudicotyledons</taxon>
        <taxon>Gunneridae</taxon>
        <taxon>Pentapetalae</taxon>
        <taxon>rosids</taxon>
        <taxon>fabids</taxon>
        <taxon>Fabales</taxon>
        <taxon>Fabaceae</taxon>
        <taxon>Caesalpinioideae</taxon>
        <taxon>Cassia clade</taxon>
        <taxon>Senna</taxon>
    </lineage>
</organism>
<keyword evidence="3" id="KW-1185">Reference proteome</keyword>
<feature type="region of interest" description="Disordered" evidence="1">
    <location>
        <begin position="1"/>
        <end position="46"/>
    </location>
</feature>
<evidence type="ECO:0000256" key="1">
    <source>
        <dbReference type="SAM" id="MobiDB-lite"/>
    </source>
</evidence>
<name>A0A834TPB6_9FABA</name>